<dbReference type="EMBL" id="HACG01041473">
    <property type="protein sequence ID" value="CEK88338.1"/>
    <property type="molecule type" value="Transcribed_RNA"/>
</dbReference>
<reference evidence="1" key="1">
    <citation type="submission" date="2014-12" db="EMBL/GenBank/DDBJ databases">
        <title>Insight into the proteome of Arion vulgaris.</title>
        <authorList>
            <person name="Aradska J."/>
            <person name="Bulat T."/>
            <person name="Smidak R."/>
            <person name="Sarate P."/>
            <person name="Gangsoo J."/>
            <person name="Sialana F."/>
            <person name="Bilban M."/>
            <person name="Lubec G."/>
        </authorList>
    </citation>
    <scope>NUCLEOTIDE SEQUENCE</scope>
    <source>
        <tissue evidence="1">Skin</tissue>
    </source>
</reference>
<feature type="non-terminal residue" evidence="1">
    <location>
        <position position="57"/>
    </location>
</feature>
<organism evidence="1">
    <name type="scientific">Arion vulgaris</name>
    <dbReference type="NCBI Taxonomy" id="1028688"/>
    <lineage>
        <taxon>Eukaryota</taxon>
        <taxon>Metazoa</taxon>
        <taxon>Spiralia</taxon>
        <taxon>Lophotrochozoa</taxon>
        <taxon>Mollusca</taxon>
        <taxon>Gastropoda</taxon>
        <taxon>Heterobranchia</taxon>
        <taxon>Euthyneura</taxon>
        <taxon>Panpulmonata</taxon>
        <taxon>Eupulmonata</taxon>
        <taxon>Stylommatophora</taxon>
        <taxon>Helicina</taxon>
        <taxon>Arionoidea</taxon>
        <taxon>Arionidae</taxon>
        <taxon>Arion</taxon>
    </lineage>
</organism>
<accession>A0A0B7B5N4</accession>
<name>A0A0B7B5N4_9EUPU</name>
<proteinExistence type="predicted"/>
<gene>
    <name evidence="1" type="primary">ORF164738</name>
</gene>
<sequence length="57" mass="6455">MENLREMETRCQKANAVISQLAPLQHPNIKIKVKIHDKKCFSTNTFVTSVPNLVSDS</sequence>
<evidence type="ECO:0000313" key="1">
    <source>
        <dbReference type="EMBL" id="CEK88338.1"/>
    </source>
</evidence>
<protein>
    <submittedName>
        <fullName evidence="1">Uncharacterized protein</fullName>
    </submittedName>
</protein>
<dbReference type="AlphaFoldDB" id="A0A0B7B5N4"/>